<dbReference type="EMBL" id="JAMYPJ010000005">
    <property type="protein sequence ID" value="MER8932434.1"/>
    <property type="molecule type" value="Genomic_DNA"/>
</dbReference>
<keyword evidence="3" id="KW-0378">Hydrolase</keyword>
<evidence type="ECO:0000313" key="4">
    <source>
        <dbReference type="Proteomes" id="UP001464387"/>
    </source>
</evidence>
<feature type="domain" description="Helicase/UvrB N-terminal" evidence="2">
    <location>
        <begin position="7"/>
        <end position="73"/>
    </location>
</feature>
<keyword evidence="3" id="KW-0255">Endonuclease</keyword>
<evidence type="ECO:0000259" key="2">
    <source>
        <dbReference type="Pfam" id="PF04851"/>
    </source>
</evidence>
<dbReference type="InterPro" id="IPR052906">
    <property type="entry name" value="Type_IV_Methyl-Rstrct_Enzyme"/>
</dbReference>
<evidence type="ECO:0000313" key="3">
    <source>
        <dbReference type="EMBL" id="MER8932434.1"/>
    </source>
</evidence>
<reference evidence="3 4" key="1">
    <citation type="journal article" date="2024" name="Proc. Natl. Acad. Sci. U.S.A.">
        <title>The evolutionary genomics of adaptation to stress in wild rhizobium bacteria.</title>
        <authorList>
            <person name="Kehlet-Delgado H."/>
            <person name="Montoya A.P."/>
            <person name="Jensen K.T."/>
            <person name="Wendlandt C.E."/>
            <person name="Dexheimer C."/>
            <person name="Roberts M."/>
            <person name="Torres Martinez L."/>
            <person name="Friesen M.L."/>
            <person name="Griffitts J.S."/>
            <person name="Porter S.S."/>
        </authorList>
    </citation>
    <scope>NUCLEOTIDE SEQUENCE [LARGE SCALE GENOMIC DNA]</scope>
    <source>
        <strain evidence="3 4">M0729</strain>
    </source>
</reference>
<dbReference type="SUPFAM" id="SSF52540">
    <property type="entry name" value="P-loop containing nucleoside triphosphate hydrolases"/>
    <property type="match status" value="1"/>
</dbReference>
<dbReference type="SUPFAM" id="SSF52980">
    <property type="entry name" value="Restriction endonuclease-like"/>
    <property type="match status" value="1"/>
</dbReference>
<accession>A0ABV1YB90</accession>
<dbReference type="Proteomes" id="UP001464387">
    <property type="component" value="Unassembled WGS sequence"/>
</dbReference>
<dbReference type="Pfam" id="PF04851">
    <property type="entry name" value="ResIII"/>
    <property type="match status" value="1"/>
</dbReference>
<dbReference type="GO" id="GO:0004519">
    <property type="term" value="F:endonuclease activity"/>
    <property type="evidence" value="ECO:0007669"/>
    <property type="project" value="UniProtKB-KW"/>
</dbReference>
<dbReference type="InterPro" id="IPR006935">
    <property type="entry name" value="Helicase/UvrB_N"/>
</dbReference>
<dbReference type="PANTHER" id="PTHR30015">
    <property type="entry name" value="MRR RESTRICTION SYSTEM PROTEIN"/>
    <property type="match status" value="1"/>
</dbReference>
<dbReference type="InterPro" id="IPR011335">
    <property type="entry name" value="Restrct_endonuc-II-like"/>
</dbReference>
<evidence type="ECO:0000259" key="1">
    <source>
        <dbReference type="Pfam" id="PF04471"/>
    </source>
</evidence>
<proteinExistence type="predicted"/>
<dbReference type="RefSeq" id="WP_352567884.1">
    <property type="nucleotide sequence ID" value="NZ_JAMYMY010000004.1"/>
</dbReference>
<sequence length="331" mass="36562">MTFYGALRPWQKSFVDSYLADPGHRSLLVAPPGMGKTSSALAAAQSVIAKGDIDAVLVVSPSRVLVEQWRYAAASAGIVLAENIHVTNSAQGMAATAKYLSLGSIQEELGALARARRWMIIADDYQGGRNEIRVIDRILSENAASIVLHVSHELPKSGVFDTKYSLSREFILDRESVESPQTNEQLIRFAPSLTLIGKLQYGIEAIDDISWRQFEKLIATLLEADGYNVELMKGSKDGGVDVIAVKDLGASGYYKSLWQAKKWGRNHKVGISTVRELADTRLEFGASKAIVVTTSFLTQGALDRVERDKYLLSKVDRQDLDGWVRRTLFQR</sequence>
<dbReference type="InterPro" id="IPR007560">
    <property type="entry name" value="Restrct_endonuc_IV_Mrr"/>
</dbReference>
<dbReference type="Gene3D" id="3.40.50.300">
    <property type="entry name" value="P-loop containing nucleotide triphosphate hydrolases"/>
    <property type="match status" value="1"/>
</dbReference>
<dbReference type="Gene3D" id="3.40.1350.10">
    <property type="match status" value="1"/>
</dbReference>
<dbReference type="EC" id="3.1.21.-" evidence="3"/>
<dbReference type="InterPro" id="IPR011856">
    <property type="entry name" value="tRNA_endonuc-like_dom_sf"/>
</dbReference>
<organism evidence="3 4">
    <name type="scientific">Mesorhizobium opportunistum</name>
    <dbReference type="NCBI Taxonomy" id="593909"/>
    <lineage>
        <taxon>Bacteria</taxon>
        <taxon>Pseudomonadati</taxon>
        <taxon>Pseudomonadota</taxon>
        <taxon>Alphaproteobacteria</taxon>
        <taxon>Hyphomicrobiales</taxon>
        <taxon>Phyllobacteriaceae</taxon>
        <taxon>Mesorhizobium</taxon>
    </lineage>
</organism>
<feature type="domain" description="Restriction endonuclease type IV Mrr" evidence="1">
    <location>
        <begin position="206"/>
        <end position="321"/>
    </location>
</feature>
<dbReference type="Pfam" id="PF04471">
    <property type="entry name" value="Mrr_cat"/>
    <property type="match status" value="1"/>
</dbReference>
<gene>
    <name evidence="3" type="ORF">NKI33_05590</name>
</gene>
<dbReference type="GO" id="GO:0016787">
    <property type="term" value="F:hydrolase activity"/>
    <property type="evidence" value="ECO:0007669"/>
    <property type="project" value="UniProtKB-KW"/>
</dbReference>
<keyword evidence="3" id="KW-0540">Nuclease</keyword>
<comment type="caution">
    <text evidence="3">The sequence shown here is derived from an EMBL/GenBank/DDBJ whole genome shotgun (WGS) entry which is preliminary data.</text>
</comment>
<name>A0ABV1YB90_9HYPH</name>
<dbReference type="InterPro" id="IPR027417">
    <property type="entry name" value="P-loop_NTPase"/>
</dbReference>
<protein>
    <submittedName>
        <fullName evidence="3">Restriction endonuclease</fullName>
        <ecNumber evidence="3">3.1.21.-</ecNumber>
    </submittedName>
</protein>
<dbReference type="PANTHER" id="PTHR30015:SF6">
    <property type="entry name" value="SLL1429 PROTEIN"/>
    <property type="match status" value="1"/>
</dbReference>
<keyword evidence="4" id="KW-1185">Reference proteome</keyword>